<evidence type="ECO:0000256" key="3">
    <source>
        <dbReference type="PROSITE-ProRule" id="PRU00332"/>
    </source>
</evidence>
<evidence type="ECO:0000256" key="4">
    <source>
        <dbReference type="SAM" id="MobiDB-lite"/>
    </source>
</evidence>
<dbReference type="GO" id="GO:0005829">
    <property type="term" value="C:cytosol"/>
    <property type="evidence" value="ECO:0007669"/>
    <property type="project" value="TreeGrafter"/>
</dbReference>
<protein>
    <submittedName>
        <fullName evidence="7">HTH La-type RNA-binding domain-containing protein</fullName>
    </submittedName>
</protein>
<name>A0A914KWT1_MELIC</name>
<feature type="region of interest" description="Disordered" evidence="4">
    <location>
        <begin position="593"/>
        <end position="612"/>
    </location>
</feature>
<feature type="compositionally biased region" description="Low complexity" evidence="4">
    <location>
        <begin position="893"/>
        <end position="910"/>
    </location>
</feature>
<evidence type="ECO:0000259" key="5">
    <source>
        <dbReference type="PROSITE" id="PS50961"/>
    </source>
</evidence>
<dbReference type="Pfam" id="PF26088">
    <property type="entry name" value="RRM_LARP4"/>
    <property type="match status" value="1"/>
</dbReference>
<sequence>MYNSRGMIHSIYMLPGFDLEGGGGGVGAGGGGGSFFLCTETWPRCFVIKQVNDLDGAIKEVQQSEENEEKIPETLSAPGQHHYQSNNNCNSSNASPFLPMLPWWFTAECRHQLLSVPGPEQFIRSNTPEQRPPSSICGAIPMNEEQLRARLTKQLEFYFSRENLINDRYLRCQMDADQYVPIKIVANFPKVAQLSTDFDLIVNVLKSSSQVQVDDSGTKVRPMSKRCTIILREIPQNADENEVKSMFQSEDGQCPPYLSLAYGLNDSWYVTFRTEEETQQAFFHLQTLGKTFNGKPVFARIKNGGAPIGADHRHSPDVHQQLLRFSENGLHGQLIIHDLDIERSTTPNSQQHLRPCERGGGGGDEMRKRKVSASSTATNNNIAVVASSTSPGPFNLGQILAKYGYVPRATFRPNIPPPTSSVLPPLQPTTTGIGTLLNGLPQPTSYFTQPILRNVGQNENIIRQQAKETGVEVSPVLVPSSIPRITDDPRINGKGASSISNNQVTTAAVINRRISSPPPQTPIGGGGGFKGFQRQESVEAYQLAMAANGLNKQKRQHFEEKNDGIDKEINERSQKSVRATSIEQQMPKSLLNSYGLRHSEGPPPQQQSSLSSTCNIQQLCPLSEATISLNWRQHEAANTNKPTKQQQKLSADLRQTNIQQQQQWTQLHSLSQQHQHSSSSSALITRNVQPLLSLSQALNSSGQQHPPYSFNQFVQQLQAGNSRKIFDRNKTSYGGRDQATILPPFRGAQNTNLYKPRTWSTSNSDWLNKQQKLGNNEGGQWQGVGRNAGIKRQYQQQQQRWIDADGGIGIKGGSTSSKTVMRRSGSEYNVDNNTPIVVPNNVLLQQQQQQQLFFDEKRGERGEMMEKHQRQQNKFLYTQQQQDGRQQPKKGRPPFASSTRSTRPTSIRFPEGNNMPAEKEFGVVVDQHNFSNLKGLNKIDEQKYDEQQQQQPSSYNFEEHVEEFPALSLSQTNSRKASECHSEQPSPSSPKLLLDQQQQQASLFSIKQPFSVVVAGGGNGGRPRRATIGTSTATCTTICGDSRKMNNNENVYLTVGEQATRTPRSDTISCGGGSGLGGSGGMGGQQKQQLLLGQQRRSYAQAMLKRNNGSGVGVSVVTGGEEERSALAKDRKNSTFKEGIENNNNNEDNNTNFPPISSLGTEV</sequence>
<dbReference type="SUPFAM" id="SSF46785">
    <property type="entry name" value="Winged helix' DNA-binding domain"/>
    <property type="match status" value="1"/>
</dbReference>
<feature type="compositionally biased region" description="Basic and acidic residues" evidence="4">
    <location>
        <begin position="556"/>
        <end position="574"/>
    </location>
</feature>
<dbReference type="GO" id="GO:0003730">
    <property type="term" value="F:mRNA 3'-UTR binding"/>
    <property type="evidence" value="ECO:0007669"/>
    <property type="project" value="TreeGrafter"/>
</dbReference>
<feature type="domain" description="HTH La-type RNA-binding" evidence="5">
    <location>
        <begin position="141"/>
        <end position="230"/>
    </location>
</feature>
<keyword evidence="2 3" id="KW-0694">RNA-binding</keyword>
<dbReference type="InterPro" id="IPR036388">
    <property type="entry name" value="WH-like_DNA-bd_sf"/>
</dbReference>
<dbReference type="WBParaSite" id="Minc3s00146g05990">
    <property type="protein sequence ID" value="Minc3s00146g05990"/>
    <property type="gene ID" value="Minc3s00146g05990"/>
</dbReference>
<dbReference type="PANTHER" id="PTHR22792">
    <property type="entry name" value="LUPUS LA PROTEIN-RELATED"/>
    <property type="match status" value="1"/>
</dbReference>
<keyword evidence="6" id="KW-1185">Reference proteome</keyword>
<evidence type="ECO:0000313" key="7">
    <source>
        <dbReference type="WBParaSite" id="Minc3s00146g05990"/>
    </source>
</evidence>
<feature type="region of interest" description="Disordered" evidence="4">
    <location>
        <begin position="346"/>
        <end position="367"/>
    </location>
</feature>
<organism evidence="6 7">
    <name type="scientific">Meloidogyne incognita</name>
    <name type="common">Southern root-knot nematode worm</name>
    <name type="synonym">Oxyuris incognita</name>
    <dbReference type="NCBI Taxonomy" id="6306"/>
    <lineage>
        <taxon>Eukaryota</taxon>
        <taxon>Metazoa</taxon>
        <taxon>Ecdysozoa</taxon>
        <taxon>Nematoda</taxon>
        <taxon>Chromadorea</taxon>
        <taxon>Rhabditida</taxon>
        <taxon>Tylenchina</taxon>
        <taxon>Tylenchomorpha</taxon>
        <taxon>Tylenchoidea</taxon>
        <taxon>Meloidogynidae</taxon>
        <taxon>Meloidogyninae</taxon>
        <taxon>Meloidogyne</taxon>
        <taxon>Meloidogyne incognita group</taxon>
    </lineage>
</organism>
<feature type="compositionally biased region" description="Low complexity" evidence="4">
    <location>
        <begin position="1141"/>
        <end position="1152"/>
    </location>
</feature>
<feature type="compositionally biased region" description="Gly residues" evidence="4">
    <location>
        <begin position="1070"/>
        <end position="1084"/>
    </location>
</feature>
<dbReference type="InterPro" id="IPR006630">
    <property type="entry name" value="La_HTH"/>
</dbReference>
<dbReference type="Proteomes" id="UP000887563">
    <property type="component" value="Unplaced"/>
</dbReference>
<dbReference type="SMART" id="SM00715">
    <property type="entry name" value="LA"/>
    <property type="match status" value="1"/>
</dbReference>
<reference evidence="7" key="1">
    <citation type="submission" date="2022-11" db="UniProtKB">
        <authorList>
            <consortium name="WormBaseParasite"/>
        </authorList>
    </citation>
    <scope>IDENTIFICATION</scope>
</reference>
<dbReference type="InterPro" id="IPR036390">
    <property type="entry name" value="WH_DNA-bd_sf"/>
</dbReference>
<dbReference type="AlphaFoldDB" id="A0A914KWT1"/>
<dbReference type="InterPro" id="IPR058699">
    <property type="entry name" value="RRM_LARP4/4B"/>
</dbReference>
<dbReference type="Gene3D" id="1.10.10.10">
    <property type="entry name" value="Winged helix-like DNA-binding domain superfamily/Winged helix DNA-binding domain"/>
    <property type="match status" value="1"/>
</dbReference>
<feature type="compositionally biased region" description="Low complexity" evidence="4">
    <location>
        <begin position="983"/>
        <end position="998"/>
    </location>
</feature>
<dbReference type="PROSITE" id="PS50961">
    <property type="entry name" value="HTH_LA"/>
    <property type="match status" value="1"/>
</dbReference>
<dbReference type="PANTHER" id="PTHR22792:SF131">
    <property type="entry name" value="LA-RELATED PROTEIN LARP4B"/>
    <property type="match status" value="1"/>
</dbReference>
<feature type="region of interest" description="Disordered" evidence="4">
    <location>
        <begin position="968"/>
        <end position="998"/>
    </location>
</feature>
<feature type="region of interest" description="Disordered" evidence="4">
    <location>
        <begin position="1122"/>
        <end position="1163"/>
    </location>
</feature>
<feature type="region of interest" description="Disordered" evidence="4">
    <location>
        <begin position="63"/>
        <end position="88"/>
    </location>
</feature>
<dbReference type="Pfam" id="PF05383">
    <property type="entry name" value="La"/>
    <property type="match status" value="1"/>
</dbReference>
<feature type="region of interest" description="Disordered" evidence="4">
    <location>
        <begin position="878"/>
        <end position="915"/>
    </location>
</feature>
<keyword evidence="1" id="KW-0597">Phosphoprotein</keyword>
<dbReference type="GO" id="GO:0010494">
    <property type="term" value="C:cytoplasmic stress granule"/>
    <property type="evidence" value="ECO:0007669"/>
    <property type="project" value="TreeGrafter"/>
</dbReference>
<dbReference type="CDD" id="cd12430">
    <property type="entry name" value="RRM_LARP4_5_like"/>
    <property type="match status" value="1"/>
</dbReference>
<proteinExistence type="predicted"/>
<dbReference type="InterPro" id="IPR045180">
    <property type="entry name" value="La_dom_prot"/>
</dbReference>
<feature type="region of interest" description="Disordered" evidence="4">
    <location>
        <begin position="1060"/>
        <end position="1092"/>
    </location>
</feature>
<feature type="region of interest" description="Disordered" evidence="4">
    <location>
        <begin position="552"/>
        <end position="586"/>
    </location>
</feature>
<feature type="compositionally biased region" description="Polar residues" evidence="4">
    <location>
        <begin position="576"/>
        <end position="586"/>
    </location>
</feature>
<evidence type="ECO:0000256" key="1">
    <source>
        <dbReference type="ARBA" id="ARBA00022553"/>
    </source>
</evidence>
<dbReference type="GO" id="GO:0045727">
    <property type="term" value="P:positive regulation of translation"/>
    <property type="evidence" value="ECO:0007669"/>
    <property type="project" value="TreeGrafter"/>
</dbReference>
<accession>A0A914KWT1</accession>
<feature type="compositionally biased region" description="Polar residues" evidence="4">
    <location>
        <begin position="1153"/>
        <end position="1163"/>
    </location>
</feature>
<evidence type="ECO:0000313" key="6">
    <source>
        <dbReference type="Proteomes" id="UP000887563"/>
    </source>
</evidence>
<feature type="compositionally biased region" description="Basic and acidic residues" evidence="4">
    <location>
        <begin position="1122"/>
        <end position="1140"/>
    </location>
</feature>
<evidence type="ECO:0000256" key="2">
    <source>
        <dbReference type="ARBA" id="ARBA00022884"/>
    </source>
</evidence>